<dbReference type="Proteomes" id="UP000800093">
    <property type="component" value="Unassembled WGS sequence"/>
</dbReference>
<evidence type="ECO:0000313" key="4">
    <source>
        <dbReference type="Proteomes" id="UP000800093"/>
    </source>
</evidence>
<comment type="caution">
    <text evidence="3">The sequence shown here is derived from an EMBL/GenBank/DDBJ whole genome shotgun (WGS) entry which is preliminary data.</text>
</comment>
<dbReference type="AlphaFoldDB" id="A0A9P4TR63"/>
<sequence>MDTLDDELDFKAIHIKLSTKREVINILYKHNLIHRDVTSRAINSQMELRYPVTLTSKSIERIQCQGMLEIMQAASKPRKRKRARKILEKSDDYVRIDLGMSTSPDASKSSPGKKKKRKNPPTDSPLTKKKQKSKHAHSPSRYCSFKASIGEASIAPTLSKVMKKICLQDREKKIKCDEARPACNQCKWELRICQYQYPSICKRSKIAYFNCRQRKRECSEIKPFRTHCLKVDDDCGYPDKYE</sequence>
<evidence type="ECO:0008006" key="5">
    <source>
        <dbReference type="Google" id="ProtNLM"/>
    </source>
</evidence>
<feature type="compositionally biased region" description="Basic residues" evidence="2">
    <location>
        <begin position="127"/>
        <end position="138"/>
    </location>
</feature>
<protein>
    <recommendedName>
        <fullName evidence="5">Zn(2)-C6 fungal-type domain-containing protein</fullName>
    </recommendedName>
</protein>
<reference evidence="4" key="1">
    <citation type="journal article" date="2020" name="Stud. Mycol.">
        <title>101 Dothideomycetes genomes: A test case for predicting lifestyles and emergence of pathogens.</title>
        <authorList>
            <person name="Haridas S."/>
            <person name="Albert R."/>
            <person name="Binder M."/>
            <person name="Bloem J."/>
            <person name="LaButti K."/>
            <person name="Salamov A."/>
            <person name="Andreopoulos B."/>
            <person name="Baker S."/>
            <person name="Barry K."/>
            <person name="Bills G."/>
            <person name="Bluhm B."/>
            <person name="Cannon C."/>
            <person name="Castanera R."/>
            <person name="Culley D."/>
            <person name="Daum C."/>
            <person name="Ezra D."/>
            <person name="Gonzalez J."/>
            <person name="Henrissat B."/>
            <person name="Kuo A."/>
            <person name="Liang C."/>
            <person name="Lipzen A."/>
            <person name="Lutzoni F."/>
            <person name="Magnuson J."/>
            <person name="Mondo S."/>
            <person name="Nolan M."/>
            <person name="Ohm R."/>
            <person name="Pangilinan J."/>
            <person name="Park H.-J."/>
            <person name="Ramirez L."/>
            <person name="Alfaro M."/>
            <person name="Sun H."/>
            <person name="Tritt A."/>
            <person name="Yoshinaga Y."/>
            <person name="Zwiers L.-H."/>
            <person name="Turgeon B."/>
            <person name="Goodwin S."/>
            <person name="Spatafora J."/>
            <person name="Crous P."/>
            <person name="Grigoriev I."/>
        </authorList>
    </citation>
    <scope>NUCLEOTIDE SEQUENCE [LARGE SCALE GENOMIC DNA]</scope>
    <source>
        <strain evidence="4">CBS 304.66</strain>
    </source>
</reference>
<dbReference type="InterPro" id="IPR001138">
    <property type="entry name" value="Zn2Cys6_DnaBD"/>
</dbReference>
<dbReference type="EMBL" id="ML986580">
    <property type="protein sequence ID" value="KAF2270040.1"/>
    <property type="molecule type" value="Genomic_DNA"/>
</dbReference>
<organism evidence="3 4">
    <name type="scientific">Lojkania enalia</name>
    <dbReference type="NCBI Taxonomy" id="147567"/>
    <lineage>
        <taxon>Eukaryota</taxon>
        <taxon>Fungi</taxon>
        <taxon>Dikarya</taxon>
        <taxon>Ascomycota</taxon>
        <taxon>Pezizomycotina</taxon>
        <taxon>Dothideomycetes</taxon>
        <taxon>Pleosporomycetidae</taxon>
        <taxon>Pleosporales</taxon>
        <taxon>Pleosporales incertae sedis</taxon>
        <taxon>Lojkania</taxon>
    </lineage>
</organism>
<feature type="region of interest" description="Disordered" evidence="2">
    <location>
        <begin position="98"/>
        <end position="141"/>
    </location>
</feature>
<evidence type="ECO:0000256" key="2">
    <source>
        <dbReference type="SAM" id="MobiDB-lite"/>
    </source>
</evidence>
<keyword evidence="4" id="KW-1185">Reference proteome</keyword>
<gene>
    <name evidence="3" type="ORF">CC78DRAFT_574154</name>
</gene>
<name>A0A9P4TR63_9PLEO</name>
<dbReference type="CDD" id="cd00067">
    <property type="entry name" value="GAL4"/>
    <property type="match status" value="1"/>
</dbReference>
<dbReference type="SUPFAM" id="SSF57701">
    <property type="entry name" value="Zn2/Cys6 DNA-binding domain"/>
    <property type="match status" value="2"/>
</dbReference>
<dbReference type="GO" id="GO:0008270">
    <property type="term" value="F:zinc ion binding"/>
    <property type="evidence" value="ECO:0007669"/>
    <property type="project" value="InterPro"/>
</dbReference>
<dbReference type="InterPro" id="IPR036864">
    <property type="entry name" value="Zn2-C6_fun-type_DNA-bd_sf"/>
</dbReference>
<keyword evidence="1" id="KW-0539">Nucleus</keyword>
<evidence type="ECO:0000313" key="3">
    <source>
        <dbReference type="EMBL" id="KAF2270040.1"/>
    </source>
</evidence>
<accession>A0A9P4TR63</accession>
<dbReference type="OrthoDB" id="3251668at2759"/>
<evidence type="ECO:0000256" key="1">
    <source>
        <dbReference type="ARBA" id="ARBA00023242"/>
    </source>
</evidence>
<proteinExistence type="predicted"/>
<dbReference type="Gene3D" id="4.10.240.10">
    <property type="entry name" value="Zn(2)-C6 fungal-type DNA-binding domain"/>
    <property type="match status" value="1"/>
</dbReference>
<dbReference type="GO" id="GO:0000981">
    <property type="term" value="F:DNA-binding transcription factor activity, RNA polymerase II-specific"/>
    <property type="evidence" value="ECO:0007669"/>
    <property type="project" value="InterPro"/>
</dbReference>